<keyword evidence="2" id="KW-1185">Reference proteome</keyword>
<name>A0ABM0ZUT3_APLCA</name>
<dbReference type="RefSeq" id="XP_012934888.1">
    <property type="nucleotide sequence ID" value="XM_013079434.2"/>
</dbReference>
<organism evidence="2 3">
    <name type="scientific">Aplysia californica</name>
    <name type="common">California sea hare</name>
    <dbReference type="NCBI Taxonomy" id="6500"/>
    <lineage>
        <taxon>Eukaryota</taxon>
        <taxon>Metazoa</taxon>
        <taxon>Spiralia</taxon>
        <taxon>Lophotrochozoa</taxon>
        <taxon>Mollusca</taxon>
        <taxon>Gastropoda</taxon>
        <taxon>Heterobranchia</taxon>
        <taxon>Euthyneura</taxon>
        <taxon>Tectipleura</taxon>
        <taxon>Aplysiida</taxon>
        <taxon>Aplysioidea</taxon>
        <taxon>Aplysiidae</taxon>
        <taxon>Aplysia</taxon>
    </lineage>
</organism>
<dbReference type="PANTHER" id="PTHR10697">
    <property type="entry name" value="MAMMALIAN EPENDYMIN-RELATED PROTEIN 1"/>
    <property type="match status" value="1"/>
</dbReference>
<accession>A0ABM0ZUT3</accession>
<keyword evidence="1" id="KW-0732">Signal</keyword>
<evidence type="ECO:0000313" key="3">
    <source>
        <dbReference type="RefSeq" id="XP_012934888.1"/>
    </source>
</evidence>
<sequence>MSVAILLVCCLAVSVSCQSLTSEPPRCCQPRQWRGILGGVGSNVYPLTGNVVPVDSYTFMTYDYDRKKIGLEVHFRLHNNTERVVQSLLDFGTDQMFLYEDGKCTVAKIGEPIQEPCVPASARFLSTSVFGYGAEMLNVNTWEIGTPGSGNVVKRSYTAGACIPVMEASYGTHNGASMNLVQLVGNFTLGAGDPRVLDTPSGAGCTYVNSKGPVYGRRAVFV</sequence>
<dbReference type="InterPro" id="IPR001299">
    <property type="entry name" value="Ependymin"/>
</dbReference>
<gene>
    <name evidence="3" type="primary">LOC101857548</name>
</gene>
<feature type="signal peptide" evidence="1">
    <location>
        <begin position="1"/>
        <end position="17"/>
    </location>
</feature>
<evidence type="ECO:0000256" key="1">
    <source>
        <dbReference type="SAM" id="SignalP"/>
    </source>
</evidence>
<dbReference type="Pfam" id="PF00811">
    <property type="entry name" value="Ependymin"/>
    <property type="match status" value="1"/>
</dbReference>
<dbReference type="GeneID" id="101857548"/>
<feature type="chain" id="PRO_5047160967" evidence="1">
    <location>
        <begin position="18"/>
        <end position="222"/>
    </location>
</feature>
<evidence type="ECO:0000313" key="2">
    <source>
        <dbReference type="Proteomes" id="UP000694888"/>
    </source>
</evidence>
<reference evidence="3" key="1">
    <citation type="submission" date="2025-08" db="UniProtKB">
        <authorList>
            <consortium name="RefSeq"/>
        </authorList>
    </citation>
    <scope>IDENTIFICATION</scope>
</reference>
<dbReference type="PANTHER" id="PTHR10697:SF13">
    <property type="entry name" value="RICIN B LECTIN DOMAIN-CONTAINING PROTEIN"/>
    <property type="match status" value="1"/>
</dbReference>
<dbReference type="Proteomes" id="UP000694888">
    <property type="component" value="Unplaced"/>
</dbReference>
<proteinExistence type="predicted"/>
<protein>
    <submittedName>
        <fullName evidence="3">Uncharacterized protein LOC101857548</fullName>
    </submittedName>
</protein>